<evidence type="ECO:0000313" key="1">
    <source>
        <dbReference type="Proteomes" id="UP000095282"/>
    </source>
</evidence>
<accession>A0A1I7UPZ9</accession>
<proteinExistence type="predicted"/>
<organism evidence="1 2">
    <name type="scientific">Caenorhabditis tropicalis</name>
    <dbReference type="NCBI Taxonomy" id="1561998"/>
    <lineage>
        <taxon>Eukaryota</taxon>
        <taxon>Metazoa</taxon>
        <taxon>Ecdysozoa</taxon>
        <taxon>Nematoda</taxon>
        <taxon>Chromadorea</taxon>
        <taxon>Rhabditida</taxon>
        <taxon>Rhabditina</taxon>
        <taxon>Rhabditomorpha</taxon>
        <taxon>Rhabditoidea</taxon>
        <taxon>Rhabditidae</taxon>
        <taxon>Peloderinae</taxon>
        <taxon>Caenorhabditis</taxon>
    </lineage>
</organism>
<dbReference type="Proteomes" id="UP000095282">
    <property type="component" value="Unplaced"/>
</dbReference>
<dbReference type="AlphaFoldDB" id="A0A1I7UPZ9"/>
<dbReference type="WBParaSite" id="Csp11.Scaffold630.g18189.t1">
    <property type="protein sequence ID" value="Csp11.Scaffold630.g18189.t1"/>
    <property type="gene ID" value="Csp11.Scaffold630.g18189"/>
</dbReference>
<reference evidence="2" key="1">
    <citation type="submission" date="2016-11" db="UniProtKB">
        <authorList>
            <consortium name="WormBaseParasite"/>
        </authorList>
    </citation>
    <scope>IDENTIFICATION</scope>
</reference>
<protein>
    <submittedName>
        <fullName evidence="2">FBA_2 domain-containing protein</fullName>
    </submittedName>
</protein>
<keyword evidence="1" id="KW-1185">Reference proteome</keyword>
<evidence type="ECO:0000313" key="2">
    <source>
        <dbReference type="WBParaSite" id="Csp11.Scaffold630.g18189.t1"/>
    </source>
</evidence>
<sequence>MSFVGSNVRSLISEPIVHDEPATTIFPAFVVKSLDNPLYMKYWIQRELRLNAVVMKLDRGVHNWIFEKGFPGAVMGNNAALVVFETNEGVNFMLNHRPFLRSIALVYLDTYIF</sequence>
<dbReference type="eggNOG" id="ENOG502TJAS">
    <property type="taxonomic scope" value="Eukaryota"/>
</dbReference>
<name>A0A1I7UPZ9_9PELO</name>